<sequence length="140" mass="15646">MSKATKSMQKCKVTKKKPNLTQKSGPHGGDDARSAPLSLHFFPPVRILASLGRVMILSTLLRLPLLDISTRGEGCSCLSRHITAVLIRIPPIQHPVMLLFKKLPVHHKHPPFYVPRLRGKGKERNQPSLKHELTALSRLT</sequence>
<evidence type="ECO:0000256" key="1">
    <source>
        <dbReference type="SAM" id="MobiDB-lite"/>
    </source>
</evidence>
<reference evidence="2 3" key="2">
    <citation type="journal article" date="2023" name="Mol. Biol. Evol.">
        <title>Genomics of Secondarily Temperate Adaptation in the Only Non-Antarctic Icefish.</title>
        <authorList>
            <person name="Rivera-Colon A.G."/>
            <person name="Rayamajhi N."/>
            <person name="Minhas B.F."/>
            <person name="Madrigal G."/>
            <person name="Bilyk K.T."/>
            <person name="Yoon V."/>
            <person name="Hune M."/>
            <person name="Gregory S."/>
            <person name="Cheng C.H.C."/>
            <person name="Catchen J.M."/>
        </authorList>
    </citation>
    <scope>NUCLEOTIDE SEQUENCE [LARGE SCALE GENOMIC DNA]</scope>
    <source>
        <strain evidence="2">JMC-PN-2008</strain>
    </source>
</reference>
<gene>
    <name evidence="2" type="ORF">PBY51_012192</name>
</gene>
<dbReference type="EMBL" id="JAUZQC010000008">
    <property type="protein sequence ID" value="KAK5867727.1"/>
    <property type="molecule type" value="Genomic_DNA"/>
</dbReference>
<evidence type="ECO:0000313" key="2">
    <source>
        <dbReference type="EMBL" id="KAK5867727.1"/>
    </source>
</evidence>
<dbReference type="Proteomes" id="UP001346869">
    <property type="component" value="Unassembled WGS sequence"/>
</dbReference>
<keyword evidence="3" id="KW-1185">Reference proteome</keyword>
<reference evidence="2 3" key="1">
    <citation type="journal article" date="2023" name="Genes (Basel)">
        <title>Chromosome-Level Genome Assembly and Circadian Gene Repertoire of the Patagonia Blennie Eleginops maclovinus-The Closest Ancestral Proxy of Antarctic Cryonotothenioids.</title>
        <authorList>
            <person name="Cheng C.C."/>
            <person name="Rivera-Colon A.G."/>
            <person name="Minhas B.F."/>
            <person name="Wilson L."/>
            <person name="Rayamajhi N."/>
            <person name="Vargas-Chacoff L."/>
            <person name="Catchen J.M."/>
        </authorList>
    </citation>
    <scope>NUCLEOTIDE SEQUENCE [LARGE SCALE GENOMIC DNA]</scope>
    <source>
        <strain evidence="2">JMC-PN-2008</strain>
    </source>
</reference>
<feature type="region of interest" description="Disordered" evidence="1">
    <location>
        <begin position="1"/>
        <end position="32"/>
    </location>
</feature>
<evidence type="ECO:0000313" key="3">
    <source>
        <dbReference type="Proteomes" id="UP001346869"/>
    </source>
</evidence>
<protein>
    <submittedName>
        <fullName evidence="2">Uncharacterized protein</fullName>
    </submittedName>
</protein>
<accession>A0AAN7XUP0</accession>
<organism evidence="2 3">
    <name type="scientific">Eleginops maclovinus</name>
    <name type="common">Patagonian blennie</name>
    <name type="synonym">Eleginus maclovinus</name>
    <dbReference type="NCBI Taxonomy" id="56733"/>
    <lineage>
        <taxon>Eukaryota</taxon>
        <taxon>Metazoa</taxon>
        <taxon>Chordata</taxon>
        <taxon>Craniata</taxon>
        <taxon>Vertebrata</taxon>
        <taxon>Euteleostomi</taxon>
        <taxon>Actinopterygii</taxon>
        <taxon>Neopterygii</taxon>
        <taxon>Teleostei</taxon>
        <taxon>Neoteleostei</taxon>
        <taxon>Acanthomorphata</taxon>
        <taxon>Eupercaria</taxon>
        <taxon>Perciformes</taxon>
        <taxon>Notothenioidei</taxon>
        <taxon>Eleginopidae</taxon>
        <taxon>Eleginops</taxon>
    </lineage>
</organism>
<name>A0AAN7XUP0_ELEMC</name>
<dbReference type="AlphaFoldDB" id="A0AAN7XUP0"/>
<proteinExistence type="predicted"/>
<comment type="caution">
    <text evidence="2">The sequence shown here is derived from an EMBL/GenBank/DDBJ whole genome shotgun (WGS) entry which is preliminary data.</text>
</comment>